<evidence type="ECO:0000259" key="1">
    <source>
        <dbReference type="Pfam" id="PF00485"/>
    </source>
</evidence>
<dbReference type="Proteomes" id="UP000035265">
    <property type="component" value="Unassembled WGS sequence"/>
</dbReference>
<dbReference type="PANTHER" id="PTHR10285">
    <property type="entry name" value="URIDINE KINASE"/>
    <property type="match status" value="1"/>
</dbReference>
<protein>
    <submittedName>
        <fullName evidence="2">Fructose transporter</fullName>
    </submittedName>
</protein>
<comment type="caution">
    <text evidence="2">The sequence shown here is derived from an EMBL/GenBank/DDBJ whole genome shotgun (WGS) entry which is preliminary data.</text>
</comment>
<dbReference type="STRING" id="264251.FB00_13365"/>
<gene>
    <name evidence="2" type="ORF">FB00_13365</name>
</gene>
<dbReference type="GO" id="GO:0016301">
    <property type="term" value="F:kinase activity"/>
    <property type="evidence" value="ECO:0007669"/>
    <property type="project" value="InterPro"/>
</dbReference>
<keyword evidence="3" id="KW-1185">Reference proteome</keyword>
<organism evidence="2 3">
    <name type="scientific">Cellulosimicrobium funkei</name>
    <dbReference type="NCBI Taxonomy" id="264251"/>
    <lineage>
        <taxon>Bacteria</taxon>
        <taxon>Bacillati</taxon>
        <taxon>Actinomycetota</taxon>
        <taxon>Actinomycetes</taxon>
        <taxon>Micrococcales</taxon>
        <taxon>Promicromonosporaceae</taxon>
        <taxon>Cellulosimicrobium</taxon>
    </lineage>
</organism>
<dbReference type="GO" id="GO:0005524">
    <property type="term" value="F:ATP binding"/>
    <property type="evidence" value="ECO:0007669"/>
    <property type="project" value="InterPro"/>
</dbReference>
<dbReference type="SUPFAM" id="SSF52540">
    <property type="entry name" value="P-loop containing nucleoside triphosphate hydrolases"/>
    <property type="match status" value="1"/>
</dbReference>
<dbReference type="Gene3D" id="3.40.50.300">
    <property type="entry name" value="P-loop containing nucleotide triphosphate hydrolases"/>
    <property type="match status" value="1"/>
</dbReference>
<dbReference type="NCBIfam" id="NF006743">
    <property type="entry name" value="PRK09270.1-2"/>
    <property type="match status" value="1"/>
</dbReference>
<dbReference type="InterPro" id="IPR006083">
    <property type="entry name" value="PRK/URK"/>
</dbReference>
<accession>A0A0H2KM70</accession>
<evidence type="ECO:0000313" key="3">
    <source>
        <dbReference type="Proteomes" id="UP000035265"/>
    </source>
</evidence>
<dbReference type="Pfam" id="PF00485">
    <property type="entry name" value="PRK"/>
    <property type="match status" value="1"/>
</dbReference>
<proteinExistence type="predicted"/>
<dbReference type="RefSeq" id="WP_082141283.1">
    <property type="nucleotide sequence ID" value="NZ_JNBQ01000017.1"/>
</dbReference>
<reference evidence="2 3" key="1">
    <citation type="submission" date="2014-05" db="EMBL/GenBank/DDBJ databases">
        <title>Cellulosimicrobium funkei U11 genome.</title>
        <authorList>
            <person name="Hu C."/>
            <person name="Gong Y."/>
            <person name="Wan W."/>
            <person name="Jiang M."/>
        </authorList>
    </citation>
    <scope>NUCLEOTIDE SEQUENCE [LARGE SCALE GENOMIC DNA]</scope>
    <source>
        <strain evidence="2 3">U11</strain>
    </source>
</reference>
<evidence type="ECO:0000313" key="2">
    <source>
        <dbReference type="EMBL" id="KLN34268.1"/>
    </source>
</evidence>
<sequence>MTVEKDAVPLVPGTAQPPAEVADPGALLARVRALRERSGGGRVVVGIAGSPGAGKTTLALRLVEALGPEAVHLPMDGFHLANATLDRLGRHDRKGALDTFDGWGFVALLRRVRAERDHTVYAPSFHREVDEPVAGEIAVDPSHAVVVVEGNYLLVPEEPWGRVRDLLDEAWFCGTDDAERERRLVDRHTRHGRTVEAATAWANEVDGRNALLVESTRSRADLVVSGAIRFDAVPQARSTSA</sequence>
<dbReference type="AlphaFoldDB" id="A0A0H2KM70"/>
<dbReference type="PATRIC" id="fig|264251.5.peg.2717"/>
<dbReference type="EMBL" id="JNBQ01000017">
    <property type="protein sequence ID" value="KLN34268.1"/>
    <property type="molecule type" value="Genomic_DNA"/>
</dbReference>
<name>A0A0H2KM70_9MICO</name>
<dbReference type="InterPro" id="IPR027417">
    <property type="entry name" value="P-loop_NTPase"/>
</dbReference>
<feature type="domain" description="Phosphoribulokinase/uridine kinase" evidence="1">
    <location>
        <begin position="44"/>
        <end position="225"/>
    </location>
</feature>